<dbReference type="Pfam" id="PF06253">
    <property type="entry name" value="MTTB"/>
    <property type="match status" value="1"/>
</dbReference>
<dbReference type="GO" id="GO:0008168">
    <property type="term" value="F:methyltransferase activity"/>
    <property type="evidence" value="ECO:0007669"/>
    <property type="project" value="UniProtKB-KW"/>
</dbReference>
<dbReference type="Gene3D" id="3.20.20.480">
    <property type="entry name" value="Trimethylamine methyltransferase-like"/>
    <property type="match status" value="1"/>
</dbReference>
<dbReference type="AlphaFoldDB" id="A0A7V2AVW7"/>
<evidence type="ECO:0000256" key="3">
    <source>
        <dbReference type="ARBA" id="ARBA00022679"/>
    </source>
</evidence>
<dbReference type="EMBL" id="DSEC01000515">
    <property type="protein sequence ID" value="HER44233.1"/>
    <property type="molecule type" value="Genomic_DNA"/>
</dbReference>
<dbReference type="InterPro" id="IPR038601">
    <property type="entry name" value="MttB-like_sf"/>
</dbReference>
<accession>A0A7V2AVW7</accession>
<comment type="caution">
    <text evidence="4">The sequence shown here is derived from an EMBL/GenBank/DDBJ whole genome shotgun (WGS) entry which is preliminary data.</text>
</comment>
<evidence type="ECO:0000313" key="4">
    <source>
        <dbReference type="EMBL" id="HER44233.1"/>
    </source>
</evidence>
<dbReference type="InterPro" id="IPR010426">
    <property type="entry name" value="MTTB_MeTrfase"/>
</dbReference>
<organism evidence="4">
    <name type="scientific">Eiseniibacteriota bacterium</name>
    <dbReference type="NCBI Taxonomy" id="2212470"/>
    <lineage>
        <taxon>Bacteria</taxon>
        <taxon>Candidatus Eiseniibacteriota</taxon>
    </lineage>
</organism>
<reference evidence="4" key="1">
    <citation type="journal article" date="2020" name="mSystems">
        <title>Genome- and Community-Level Interaction Insights into Carbon Utilization and Element Cycling Functions of Hydrothermarchaeota in Hydrothermal Sediment.</title>
        <authorList>
            <person name="Zhou Z."/>
            <person name="Liu Y."/>
            <person name="Xu W."/>
            <person name="Pan J."/>
            <person name="Luo Z.H."/>
            <person name="Li M."/>
        </authorList>
    </citation>
    <scope>NUCLEOTIDE SEQUENCE [LARGE SCALE GENOMIC DNA]</scope>
    <source>
        <strain evidence="4">SpSt-1233</strain>
    </source>
</reference>
<name>A0A7V2AVW7_UNCEI</name>
<keyword evidence="3" id="KW-0808">Transferase</keyword>
<gene>
    <name evidence="4" type="ORF">ENO08_07230</name>
</gene>
<dbReference type="GO" id="GO:0032259">
    <property type="term" value="P:methylation"/>
    <property type="evidence" value="ECO:0007669"/>
    <property type="project" value="UniProtKB-KW"/>
</dbReference>
<keyword evidence="2" id="KW-0489">Methyltransferase</keyword>
<sequence length="498" mass="53650">MIGHTRKAEGGMSVIPKVTWFDERTRARIVAEAVEILERIGVFVENDEAVELLAGSGARVDAGSGRVMIPGPLVDRTLETAPSRVLVYDRRGEPVMDLGGDRVHFNPGSAALRIYDHAQRRARTPLTADLVRFATLVDALPNYAAQSTGIVPGDVPEEIADRYRLYVGLQYSVKPIVTGTFKVDAFRVMHEMLSAVAGDQDALSEKPIAIFDCCPSPPLKWSDLTCQALIDCARTGLPAELVSMPLTGATSPVTLAGAVTQHAAECLSGIVIHQLAAAGAPIIYGGSPACFDMRKGTTPMGAVETMMIDGAYAEIGKHLGLPTHAYMALSDSKLVDYQAGMETAMGAAVAALSGVNNVSGPGMLDFESCQSLEKLVLDHEIVGMALRLAKGIELRDDELALPLIEEALGKKEFLSLPHTAKWYREEAYFPDPVIDRSTLEEWEGSGGLDAAARAAARVEKLVREHAPEPLDESVRRHIAGLMERDAKRYGMDKLPPLD</sequence>
<protein>
    <recommendedName>
        <fullName evidence="5">Trimethylamine methyltransferase</fullName>
    </recommendedName>
</protein>
<evidence type="ECO:0008006" key="5">
    <source>
        <dbReference type="Google" id="ProtNLM"/>
    </source>
</evidence>
<comment type="similarity">
    <text evidence="1">Belongs to the trimethylamine methyltransferase family.</text>
</comment>
<evidence type="ECO:0000256" key="2">
    <source>
        <dbReference type="ARBA" id="ARBA00022603"/>
    </source>
</evidence>
<dbReference type="Proteomes" id="UP000886069">
    <property type="component" value="Unassembled WGS sequence"/>
</dbReference>
<evidence type="ECO:0000256" key="1">
    <source>
        <dbReference type="ARBA" id="ARBA00007137"/>
    </source>
</evidence>
<proteinExistence type="inferred from homology"/>
<dbReference type="GO" id="GO:0015948">
    <property type="term" value="P:methanogenesis"/>
    <property type="evidence" value="ECO:0007669"/>
    <property type="project" value="InterPro"/>
</dbReference>